<reference evidence="3" key="1">
    <citation type="submission" date="2025-08" db="UniProtKB">
        <authorList>
            <consortium name="RefSeq"/>
        </authorList>
    </citation>
    <scope>IDENTIFICATION</scope>
    <source>
        <tissue evidence="3">Muscle</tissue>
    </source>
</reference>
<sequence>MTNGNRHQPTMELADFWLEEKQLIHKLFKVLVPRYRNNYGSFTALHMLPTDVSATLSKTDTDIYPRALLELKGNPFPPIPTKKEINKNSLTNILLEEVMKEIRYAKVEKRKGQPTSEEPFHQIVSSVIQQEEKSPDSPDNGTSHTLSSKQDVDSDHSNDKKSDILSQLEQLSLESKVESKNVGTQNV</sequence>
<dbReference type="GeneID" id="106476642"/>
<feature type="compositionally biased region" description="Polar residues" evidence="1">
    <location>
        <begin position="137"/>
        <end position="149"/>
    </location>
</feature>
<proteinExistence type="predicted"/>
<organism evidence="2 3">
    <name type="scientific">Limulus polyphemus</name>
    <name type="common">Atlantic horseshoe crab</name>
    <dbReference type="NCBI Taxonomy" id="6850"/>
    <lineage>
        <taxon>Eukaryota</taxon>
        <taxon>Metazoa</taxon>
        <taxon>Ecdysozoa</taxon>
        <taxon>Arthropoda</taxon>
        <taxon>Chelicerata</taxon>
        <taxon>Merostomata</taxon>
        <taxon>Xiphosura</taxon>
        <taxon>Limulidae</taxon>
        <taxon>Limulus</taxon>
    </lineage>
</organism>
<evidence type="ECO:0000313" key="3">
    <source>
        <dbReference type="RefSeq" id="XP_013792739.2"/>
    </source>
</evidence>
<accession>A0ABM1C1T7</accession>
<gene>
    <name evidence="3" type="primary">LOC106476642</name>
</gene>
<evidence type="ECO:0000313" key="2">
    <source>
        <dbReference type="Proteomes" id="UP000694941"/>
    </source>
</evidence>
<feature type="compositionally biased region" description="Low complexity" evidence="1">
    <location>
        <begin position="165"/>
        <end position="174"/>
    </location>
</feature>
<dbReference type="RefSeq" id="XP_013792739.2">
    <property type="nucleotide sequence ID" value="XM_013937285.2"/>
</dbReference>
<feature type="compositionally biased region" description="Basic and acidic residues" evidence="1">
    <location>
        <begin position="150"/>
        <end position="163"/>
    </location>
</feature>
<protein>
    <submittedName>
        <fullName evidence="3">39S ribosomal protein L17, mitochondrial-like</fullName>
    </submittedName>
</protein>
<dbReference type="SUPFAM" id="SSF64263">
    <property type="entry name" value="Prokaryotic ribosomal protein L17"/>
    <property type="match status" value="1"/>
</dbReference>
<dbReference type="Proteomes" id="UP000694941">
    <property type="component" value="Unplaced"/>
</dbReference>
<dbReference type="Gene3D" id="3.90.1030.10">
    <property type="entry name" value="Ribosomal protein L17"/>
    <property type="match status" value="1"/>
</dbReference>
<evidence type="ECO:0000256" key="1">
    <source>
        <dbReference type="SAM" id="MobiDB-lite"/>
    </source>
</evidence>
<dbReference type="InterPro" id="IPR036373">
    <property type="entry name" value="Ribosomal_bL17_sf"/>
</dbReference>
<keyword evidence="2" id="KW-1185">Reference proteome</keyword>
<name>A0ABM1C1T7_LIMPO</name>
<feature type="region of interest" description="Disordered" evidence="1">
    <location>
        <begin position="127"/>
        <end position="187"/>
    </location>
</feature>